<accession>V4ANS8</accession>
<dbReference type="AlphaFoldDB" id="V4ANS8"/>
<dbReference type="PANTHER" id="PTHR35263:SF1">
    <property type="entry name" value="TESTIS-EXPRESSED PROTEIN 49"/>
    <property type="match status" value="1"/>
</dbReference>
<sequence>MSFFGLTQLGYQNKVREGSAPAKADPIRGNRQLGFLALPPLKNEQTKERSIVPENQTSSYGPGPNGSYVEYTRMRNKHIRNPKVTYELYRFPVTTSHRYGWFNVDQPLKVREPWTHVPRKVQINSEMTRFVNEMSLTNREFSLF</sequence>
<name>V4ANS8_LOTGI</name>
<dbReference type="HOGENOM" id="CLU_129931_0_0_1"/>
<dbReference type="RefSeq" id="XP_009052775.1">
    <property type="nucleotide sequence ID" value="XM_009054527.1"/>
</dbReference>
<reference evidence="2 3" key="1">
    <citation type="journal article" date="2013" name="Nature">
        <title>Insights into bilaterian evolution from three spiralian genomes.</title>
        <authorList>
            <person name="Simakov O."/>
            <person name="Marletaz F."/>
            <person name="Cho S.J."/>
            <person name="Edsinger-Gonzales E."/>
            <person name="Havlak P."/>
            <person name="Hellsten U."/>
            <person name="Kuo D.H."/>
            <person name="Larsson T."/>
            <person name="Lv J."/>
            <person name="Arendt D."/>
            <person name="Savage R."/>
            <person name="Osoegawa K."/>
            <person name="de Jong P."/>
            <person name="Grimwood J."/>
            <person name="Chapman J.A."/>
            <person name="Shapiro H."/>
            <person name="Aerts A."/>
            <person name="Otillar R.P."/>
            <person name="Terry A.Y."/>
            <person name="Boore J.L."/>
            <person name="Grigoriev I.V."/>
            <person name="Lindberg D.R."/>
            <person name="Seaver E.C."/>
            <person name="Weisblat D.A."/>
            <person name="Putnam N.H."/>
            <person name="Rokhsar D.S."/>
        </authorList>
    </citation>
    <scope>NUCLEOTIDE SEQUENCE [LARGE SCALE GENOMIC DNA]</scope>
</reference>
<dbReference type="OrthoDB" id="7085216at2759"/>
<gene>
    <name evidence="2" type="ORF">LOTGIDRAFT_231784</name>
</gene>
<dbReference type="PANTHER" id="PTHR35263">
    <property type="entry name" value="TESTIS-EXPRESSED PROTEIN 49"/>
    <property type="match status" value="1"/>
</dbReference>
<evidence type="ECO:0000313" key="2">
    <source>
        <dbReference type="EMBL" id="ESO96410.1"/>
    </source>
</evidence>
<organism evidence="2 3">
    <name type="scientific">Lottia gigantea</name>
    <name type="common">Giant owl limpet</name>
    <dbReference type="NCBI Taxonomy" id="225164"/>
    <lineage>
        <taxon>Eukaryota</taxon>
        <taxon>Metazoa</taxon>
        <taxon>Spiralia</taxon>
        <taxon>Lophotrochozoa</taxon>
        <taxon>Mollusca</taxon>
        <taxon>Gastropoda</taxon>
        <taxon>Patellogastropoda</taxon>
        <taxon>Lottioidea</taxon>
        <taxon>Lottiidae</taxon>
        <taxon>Lottia</taxon>
    </lineage>
</organism>
<evidence type="ECO:0000256" key="1">
    <source>
        <dbReference type="SAM" id="MobiDB-lite"/>
    </source>
</evidence>
<dbReference type="Pfam" id="PF22593">
    <property type="entry name" value="SPMIP11"/>
    <property type="match status" value="1"/>
</dbReference>
<keyword evidence="3" id="KW-1185">Reference proteome</keyword>
<evidence type="ECO:0000313" key="3">
    <source>
        <dbReference type="Proteomes" id="UP000030746"/>
    </source>
</evidence>
<dbReference type="CTD" id="20248714"/>
<dbReference type="EMBL" id="KB201459">
    <property type="protein sequence ID" value="ESO96410.1"/>
    <property type="molecule type" value="Genomic_DNA"/>
</dbReference>
<proteinExistence type="predicted"/>
<dbReference type="KEGG" id="lgi:LOTGIDRAFT_231784"/>
<dbReference type="GeneID" id="20248714"/>
<dbReference type="Proteomes" id="UP000030746">
    <property type="component" value="Unassembled WGS sequence"/>
</dbReference>
<dbReference type="OMA" id="DHCILND"/>
<feature type="region of interest" description="Disordered" evidence="1">
    <location>
        <begin position="44"/>
        <end position="68"/>
    </location>
</feature>
<dbReference type="InterPro" id="IPR038775">
    <property type="entry name" value="SPMIP11"/>
</dbReference>
<protein>
    <submittedName>
        <fullName evidence="2">Uncharacterized protein</fullName>
    </submittedName>
</protein>